<keyword evidence="3 4" id="KW-0732">Signal</keyword>
<dbReference type="EMBL" id="LWDV01000010">
    <property type="protein sequence ID" value="OCL25468.1"/>
    <property type="molecule type" value="Genomic_DNA"/>
</dbReference>
<protein>
    <recommendedName>
        <fullName evidence="7">Tripartite ATP-independent transporter solute receptor, DctP family</fullName>
    </recommendedName>
</protein>
<organism evidence="5 6">
    <name type="scientific">Orenia metallireducens</name>
    <dbReference type="NCBI Taxonomy" id="1413210"/>
    <lineage>
        <taxon>Bacteria</taxon>
        <taxon>Bacillati</taxon>
        <taxon>Bacillota</taxon>
        <taxon>Clostridia</taxon>
        <taxon>Halanaerobiales</taxon>
        <taxon>Halobacteroidaceae</taxon>
        <taxon>Orenia</taxon>
    </lineage>
</organism>
<dbReference type="InterPro" id="IPR018389">
    <property type="entry name" value="DctP_fam"/>
</dbReference>
<comment type="similarity">
    <text evidence="1">Belongs to the bacterial solute-binding protein 7 family.</text>
</comment>
<evidence type="ECO:0000256" key="4">
    <source>
        <dbReference type="SAM" id="SignalP"/>
    </source>
</evidence>
<keyword evidence="6" id="KW-1185">Reference proteome</keyword>
<gene>
    <name evidence="5" type="ORF">U472_14065</name>
</gene>
<feature type="chain" id="PRO_5008642825" description="Tripartite ATP-independent transporter solute receptor, DctP family" evidence="4">
    <location>
        <begin position="25"/>
        <end position="356"/>
    </location>
</feature>
<accession>A0A1C0A5Q2</accession>
<reference evidence="6" key="1">
    <citation type="submission" date="2016-07" db="EMBL/GenBank/DDBJ databases">
        <authorList>
            <person name="Florea S."/>
            <person name="Webb J.S."/>
            <person name="Jaromczyk J."/>
            <person name="Schardl C.L."/>
        </authorList>
    </citation>
    <scope>NUCLEOTIDE SEQUENCE [LARGE SCALE GENOMIC DNA]</scope>
    <source>
        <strain evidence="6">Z6</strain>
    </source>
</reference>
<reference evidence="5 6" key="2">
    <citation type="submission" date="2016-08" db="EMBL/GenBank/DDBJ databases">
        <title>Orenia metallireducens sp. nov. strain Z6, a Novel Metal-reducing Firmicute from the Deep Subsurface.</title>
        <authorList>
            <person name="Maxim B.I."/>
            <person name="Kenneth K."/>
            <person name="Flynn T.M."/>
            <person name="Oloughlin E.J."/>
            <person name="Locke R.A."/>
            <person name="Weber J.R."/>
            <person name="Egan S.M."/>
            <person name="Mackie R.I."/>
            <person name="Cann I.K."/>
        </authorList>
    </citation>
    <scope>NUCLEOTIDE SEQUENCE [LARGE SCALE GENOMIC DNA]</scope>
    <source>
        <strain evidence="5 6">Z6</strain>
    </source>
</reference>
<dbReference type="GO" id="GO:0055085">
    <property type="term" value="P:transmembrane transport"/>
    <property type="evidence" value="ECO:0007669"/>
    <property type="project" value="InterPro"/>
</dbReference>
<evidence type="ECO:0000256" key="1">
    <source>
        <dbReference type="ARBA" id="ARBA00009023"/>
    </source>
</evidence>
<dbReference type="Gene3D" id="3.40.190.170">
    <property type="entry name" value="Bacterial extracellular solute-binding protein, family 7"/>
    <property type="match status" value="1"/>
</dbReference>
<comment type="caution">
    <text evidence="5">The sequence shown here is derived from an EMBL/GenBank/DDBJ whole genome shotgun (WGS) entry which is preliminary data.</text>
</comment>
<evidence type="ECO:0000256" key="3">
    <source>
        <dbReference type="ARBA" id="ARBA00022729"/>
    </source>
</evidence>
<dbReference type="InterPro" id="IPR038404">
    <property type="entry name" value="TRAP_DctP_sf"/>
</dbReference>
<dbReference type="Proteomes" id="UP000093514">
    <property type="component" value="Unassembled WGS sequence"/>
</dbReference>
<keyword evidence="2" id="KW-0813">Transport</keyword>
<dbReference type="AlphaFoldDB" id="A0A1C0A5Q2"/>
<evidence type="ECO:0000313" key="5">
    <source>
        <dbReference type="EMBL" id="OCL25468.1"/>
    </source>
</evidence>
<dbReference type="InterPro" id="IPR004682">
    <property type="entry name" value="TRAP_DctP"/>
</dbReference>
<evidence type="ECO:0008006" key="7">
    <source>
        <dbReference type="Google" id="ProtNLM"/>
    </source>
</evidence>
<sequence length="356" mass="40315">MKKKLSILLVLALVLFAHISVVSAAQFKDEYKLSVVVGPGFPWGAGAEKFVELVEDRTAGKVKIKPYFGGKLFAGKQTNEFAMLQQGQIDMAISSTINWSSQVKELNVFSLPFMYQGYDEIDAIYNGKTGAYILNLLEEKGVKAFGWGENGFREITNSKRPITSPDDLKGLRVRVVGTPIFFDTYNALGARPISMPWGSAINGFKQGVVDGQENPLLGVEIPVEIWNYHSYITLWHYLFDPLVIGINKEVWDSFDSKTQEIIEKSAEEALEYEQMLARMGLDDGTALNYLKENNEEKLFSFEDPIKFIESKGMNVSILSSEQYQAFKDKTQPVRDKWRKIIGEELYQILLEDLEKK</sequence>
<dbReference type="OrthoDB" id="9815946at2"/>
<dbReference type="PANTHER" id="PTHR33376:SF7">
    <property type="entry name" value="C4-DICARBOXYLATE-BINDING PROTEIN DCTB"/>
    <property type="match status" value="1"/>
</dbReference>
<dbReference type="NCBIfam" id="NF037995">
    <property type="entry name" value="TRAP_S1"/>
    <property type="match status" value="1"/>
</dbReference>
<evidence type="ECO:0000313" key="6">
    <source>
        <dbReference type="Proteomes" id="UP000093514"/>
    </source>
</evidence>
<feature type="signal peptide" evidence="4">
    <location>
        <begin position="1"/>
        <end position="24"/>
    </location>
</feature>
<evidence type="ECO:0000256" key="2">
    <source>
        <dbReference type="ARBA" id="ARBA00022448"/>
    </source>
</evidence>
<dbReference type="SUPFAM" id="SSF53850">
    <property type="entry name" value="Periplasmic binding protein-like II"/>
    <property type="match status" value="1"/>
</dbReference>
<dbReference type="NCBIfam" id="TIGR00787">
    <property type="entry name" value="dctP"/>
    <property type="match status" value="1"/>
</dbReference>
<dbReference type="PIRSF" id="PIRSF006470">
    <property type="entry name" value="DctB"/>
    <property type="match status" value="1"/>
</dbReference>
<name>A0A1C0A5Q2_9FIRM</name>
<dbReference type="RefSeq" id="WP_068719380.1">
    <property type="nucleotide sequence ID" value="NZ_LWDV01000010.1"/>
</dbReference>
<dbReference type="Pfam" id="PF03480">
    <property type="entry name" value="DctP"/>
    <property type="match status" value="1"/>
</dbReference>
<dbReference type="GO" id="GO:0030288">
    <property type="term" value="C:outer membrane-bounded periplasmic space"/>
    <property type="evidence" value="ECO:0007669"/>
    <property type="project" value="InterPro"/>
</dbReference>
<proteinExistence type="inferred from homology"/>
<dbReference type="PANTHER" id="PTHR33376">
    <property type="match status" value="1"/>
</dbReference>